<organism evidence="1 2">
    <name type="scientific">Devosia insulae DS-56</name>
    <dbReference type="NCBI Taxonomy" id="1116389"/>
    <lineage>
        <taxon>Bacteria</taxon>
        <taxon>Pseudomonadati</taxon>
        <taxon>Pseudomonadota</taxon>
        <taxon>Alphaproteobacteria</taxon>
        <taxon>Hyphomicrobiales</taxon>
        <taxon>Devosiaceae</taxon>
        <taxon>Devosia</taxon>
    </lineage>
</organism>
<keyword evidence="2" id="KW-1185">Reference proteome</keyword>
<name>A0A1E5XT02_9HYPH</name>
<dbReference type="EMBL" id="LAJE02000147">
    <property type="protein sequence ID" value="OEO31685.1"/>
    <property type="molecule type" value="Genomic_DNA"/>
</dbReference>
<proteinExistence type="predicted"/>
<protein>
    <recommendedName>
        <fullName evidence="3">TraB/GumN family protein</fullName>
    </recommendedName>
</protein>
<gene>
    <name evidence="1" type="ORF">VW23_015045</name>
</gene>
<reference evidence="1 2" key="1">
    <citation type="journal article" date="2015" name="Genome Announc.">
        <title>Genome Assemblies of Three Soil-Associated Devosia species: D. insulae, D. limi, and D. soli.</title>
        <authorList>
            <person name="Hassan Y.I."/>
            <person name="Lepp D."/>
            <person name="Zhou T."/>
        </authorList>
    </citation>
    <scope>NUCLEOTIDE SEQUENCE [LARGE SCALE GENOMIC DNA]</scope>
    <source>
        <strain evidence="1 2">DS-56</strain>
    </source>
</reference>
<accession>A0A1E5XT02</accession>
<evidence type="ECO:0008006" key="3">
    <source>
        <dbReference type="Google" id="ProtNLM"/>
    </source>
</evidence>
<sequence>MLTSLKPLTVPQATLSNGTKTVVFQGMMHVGSEPFYKGVVYDLEKALSDGYVIYYEGVRGSPDGDKWFNDTLAGGGDLSANYKTLSDVCGLKFQLDYFQLLQADMAARPERHVAADVSTADMMHEYERLVAADPGLAAQVQPAKAEAAAKTGSSEGLSSVINLLDGGTPDQKRIAGYACRGFLTWTLGRPETPSPLDPVILDYRNRALADRIAKDTHQLIYITYGAGHLPGLLKDLQAIDPAWEIKSVKWQRVVEAPDDVTGHLSS</sequence>
<evidence type="ECO:0000313" key="2">
    <source>
        <dbReference type="Proteomes" id="UP000095463"/>
    </source>
</evidence>
<evidence type="ECO:0000313" key="1">
    <source>
        <dbReference type="EMBL" id="OEO31685.1"/>
    </source>
</evidence>
<comment type="caution">
    <text evidence="1">The sequence shown here is derived from an EMBL/GenBank/DDBJ whole genome shotgun (WGS) entry which is preliminary data.</text>
</comment>
<dbReference type="AlphaFoldDB" id="A0A1E5XT02"/>
<dbReference type="Proteomes" id="UP000095463">
    <property type="component" value="Unassembled WGS sequence"/>
</dbReference>